<evidence type="ECO:0000256" key="1">
    <source>
        <dbReference type="ARBA" id="ARBA00004496"/>
    </source>
</evidence>
<proteinExistence type="predicted"/>
<dbReference type="InterPro" id="IPR039315">
    <property type="entry name" value="CheW"/>
</dbReference>
<keyword evidence="6" id="KW-1185">Reference proteome</keyword>
<dbReference type="OrthoDB" id="9790406at2"/>
<dbReference type="SUPFAM" id="SSF50341">
    <property type="entry name" value="CheW-like"/>
    <property type="match status" value="1"/>
</dbReference>
<evidence type="ECO:0000256" key="3">
    <source>
        <dbReference type="ARBA" id="ARBA00022490"/>
    </source>
</evidence>
<dbReference type="Proteomes" id="UP000298438">
    <property type="component" value="Unassembled WGS sequence"/>
</dbReference>
<reference evidence="5 6" key="1">
    <citation type="submission" date="2019-03" db="EMBL/GenBank/DDBJ databases">
        <title>Draft Genome Sequence of Massilia arenosa sp. nov., a Novel Massilia Species Isolated from a Sandy-loam Maize Soil.</title>
        <authorList>
            <person name="Raths R."/>
            <person name="Peta V."/>
            <person name="Bucking H."/>
        </authorList>
    </citation>
    <scope>NUCLEOTIDE SEQUENCE [LARGE SCALE GENOMIC DNA]</scope>
    <source>
        <strain evidence="5 6">MC02</strain>
    </source>
</reference>
<evidence type="ECO:0000259" key="4">
    <source>
        <dbReference type="PROSITE" id="PS50851"/>
    </source>
</evidence>
<dbReference type="Gene3D" id="2.40.50.180">
    <property type="entry name" value="CheA-289, Domain 4"/>
    <property type="match status" value="1"/>
</dbReference>
<evidence type="ECO:0000313" key="5">
    <source>
        <dbReference type="EMBL" id="TFW19192.1"/>
    </source>
</evidence>
<name>A0A4Y9SB54_9BURK</name>
<dbReference type="SMART" id="SM00260">
    <property type="entry name" value="CheW"/>
    <property type="match status" value="1"/>
</dbReference>
<dbReference type="EMBL" id="SPVF01000151">
    <property type="protein sequence ID" value="TFW19192.1"/>
    <property type="molecule type" value="Genomic_DNA"/>
</dbReference>
<organism evidence="5 6">
    <name type="scientific">Zemynaea arenosa</name>
    <dbReference type="NCBI Taxonomy" id="2561931"/>
    <lineage>
        <taxon>Bacteria</taxon>
        <taxon>Pseudomonadati</taxon>
        <taxon>Pseudomonadota</taxon>
        <taxon>Betaproteobacteria</taxon>
        <taxon>Burkholderiales</taxon>
        <taxon>Oxalobacteraceae</taxon>
        <taxon>Telluria group</taxon>
        <taxon>Zemynaea</taxon>
    </lineage>
</organism>
<dbReference type="GO" id="GO:0005829">
    <property type="term" value="C:cytosol"/>
    <property type="evidence" value="ECO:0007669"/>
    <property type="project" value="TreeGrafter"/>
</dbReference>
<dbReference type="Gene3D" id="2.30.30.40">
    <property type="entry name" value="SH3 Domains"/>
    <property type="match status" value="1"/>
</dbReference>
<comment type="caution">
    <text evidence="5">The sequence shown here is derived from an EMBL/GenBank/DDBJ whole genome shotgun (WGS) entry which is preliminary data.</text>
</comment>
<accession>A0A4Y9SB54</accession>
<protein>
    <recommendedName>
        <fullName evidence="2">Chemotaxis protein CheW</fullName>
    </recommendedName>
</protein>
<dbReference type="InterPro" id="IPR002545">
    <property type="entry name" value="CheW-lke_dom"/>
</dbReference>
<feature type="domain" description="CheW-like" evidence="4">
    <location>
        <begin position="16"/>
        <end position="155"/>
    </location>
</feature>
<dbReference type="InterPro" id="IPR036061">
    <property type="entry name" value="CheW-like_dom_sf"/>
</dbReference>
<dbReference type="GO" id="GO:0006935">
    <property type="term" value="P:chemotaxis"/>
    <property type="evidence" value="ECO:0007669"/>
    <property type="project" value="InterPro"/>
</dbReference>
<keyword evidence="3" id="KW-0963">Cytoplasm</keyword>
<dbReference type="GO" id="GO:0007165">
    <property type="term" value="P:signal transduction"/>
    <property type="evidence" value="ECO:0007669"/>
    <property type="project" value="InterPro"/>
</dbReference>
<comment type="subcellular location">
    <subcellularLocation>
        <location evidence="1">Cytoplasm</location>
    </subcellularLocation>
</comment>
<sequence length="169" mass="17691">MSLSSSDAPAATASSHLEILAFRLGAEEYAIDIQAVQELRGPDAITRIANAPPWVRGVMNLRGLVVPVIDMRIRLGAPAATYDAFTVVIIVSLHGRVTGVVVDGVSDVMQVPRVAIKPNPLPESASRRWLLGVCESGARLLQLIDMHGLVDGSADLDAAAHSAPAALAA</sequence>
<gene>
    <name evidence="5" type="ORF">E4L96_12145</name>
</gene>
<dbReference type="PANTHER" id="PTHR22617:SF45">
    <property type="entry name" value="CHEMOTAXIS PROTEIN CHEW"/>
    <property type="match status" value="1"/>
</dbReference>
<dbReference type="AlphaFoldDB" id="A0A4Y9SB54"/>
<dbReference type="Pfam" id="PF01584">
    <property type="entry name" value="CheW"/>
    <property type="match status" value="1"/>
</dbReference>
<evidence type="ECO:0000313" key="6">
    <source>
        <dbReference type="Proteomes" id="UP000298438"/>
    </source>
</evidence>
<dbReference type="RefSeq" id="WP_135207489.1">
    <property type="nucleotide sequence ID" value="NZ_SPVF01000151.1"/>
</dbReference>
<evidence type="ECO:0000256" key="2">
    <source>
        <dbReference type="ARBA" id="ARBA00021483"/>
    </source>
</evidence>
<dbReference type="PANTHER" id="PTHR22617">
    <property type="entry name" value="CHEMOTAXIS SENSOR HISTIDINE KINASE-RELATED"/>
    <property type="match status" value="1"/>
</dbReference>
<dbReference type="PROSITE" id="PS50851">
    <property type="entry name" value="CHEW"/>
    <property type="match status" value="1"/>
</dbReference>